<dbReference type="PANTHER" id="PTHR43280">
    <property type="entry name" value="ARAC-FAMILY TRANSCRIPTIONAL REGULATOR"/>
    <property type="match status" value="1"/>
</dbReference>
<dbReference type="PANTHER" id="PTHR43280:SF2">
    <property type="entry name" value="HTH-TYPE TRANSCRIPTIONAL REGULATOR EXSA"/>
    <property type="match status" value="1"/>
</dbReference>
<evidence type="ECO:0000313" key="5">
    <source>
        <dbReference type="EMBL" id="MFD2701876.1"/>
    </source>
</evidence>
<dbReference type="SMART" id="SM00342">
    <property type="entry name" value="HTH_ARAC"/>
    <property type="match status" value="1"/>
</dbReference>
<dbReference type="InterPro" id="IPR018062">
    <property type="entry name" value="HTH_AraC-typ_CS"/>
</dbReference>
<dbReference type="RefSeq" id="WP_177178763.1">
    <property type="nucleotide sequence ID" value="NZ_JBHUMJ010000003.1"/>
</dbReference>
<dbReference type="SUPFAM" id="SSF46689">
    <property type="entry name" value="Homeodomain-like"/>
    <property type="match status" value="1"/>
</dbReference>
<proteinExistence type="predicted"/>
<dbReference type="InterPro" id="IPR020449">
    <property type="entry name" value="Tscrpt_reg_AraC-type_HTH"/>
</dbReference>
<evidence type="ECO:0000256" key="1">
    <source>
        <dbReference type="ARBA" id="ARBA00023015"/>
    </source>
</evidence>
<sequence>MSNSIQVTLMGINTPHEPDFILDRPAGFHAYVLLCFMTPFVARTAQGMEQGRIGDCLLHDPSFGEYHRSAPGMTDGFRNIWFHLSGEQVPLLAEQYDVPFNEIISTGDPGWLLPTARALEHELFHRKPYTVERITLLVEDLFLQLGRQKKLTQELESYTPLEKELRYKFTEIRAQVHSEYQEPWNVERMAKLVNLSPERFWVLYQKFFKASPKDDLITKRLEEAKVLLISSSRSIEQVALDCGFNSVFYFSRIFKKRNGYSPSVFRKNLGNYDKAGPLE</sequence>
<reference evidence="6" key="1">
    <citation type="journal article" date="2019" name="Int. J. Syst. Evol. Microbiol.">
        <title>The Global Catalogue of Microorganisms (GCM) 10K type strain sequencing project: providing services to taxonomists for standard genome sequencing and annotation.</title>
        <authorList>
            <consortium name="The Broad Institute Genomics Platform"/>
            <consortium name="The Broad Institute Genome Sequencing Center for Infectious Disease"/>
            <person name="Wu L."/>
            <person name="Ma J."/>
        </authorList>
    </citation>
    <scope>NUCLEOTIDE SEQUENCE [LARGE SCALE GENOMIC DNA]</scope>
    <source>
        <strain evidence="6">KCTC 33849</strain>
    </source>
</reference>
<dbReference type="InterPro" id="IPR018060">
    <property type="entry name" value="HTH_AraC"/>
</dbReference>
<dbReference type="EMBL" id="JBHUMJ010000003">
    <property type="protein sequence ID" value="MFD2701876.1"/>
    <property type="molecule type" value="Genomic_DNA"/>
</dbReference>
<evidence type="ECO:0000256" key="3">
    <source>
        <dbReference type="ARBA" id="ARBA00023163"/>
    </source>
</evidence>
<organism evidence="5 6">
    <name type="scientific">Paenibacillus shunpengii</name>
    <dbReference type="NCBI Taxonomy" id="2054424"/>
    <lineage>
        <taxon>Bacteria</taxon>
        <taxon>Bacillati</taxon>
        <taxon>Bacillota</taxon>
        <taxon>Bacilli</taxon>
        <taxon>Bacillales</taxon>
        <taxon>Paenibacillaceae</taxon>
        <taxon>Paenibacillus</taxon>
    </lineage>
</organism>
<protein>
    <submittedName>
        <fullName evidence="5">Helix-turn-helix transcriptional regulator</fullName>
    </submittedName>
</protein>
<keyword evidence="1" id="KW-0805">Transcription regulation</keyword>
<keyword evidence="3" id="KW-0804">Transcription</keyword>
<dbReference type="PRINTS" id="PR00032">
    <property type="entry name" value="HTHARAC"/>
</dbReference>
<dbReference type="PROSITE" id="PS01124">
    <property type="entry name" value="HTH_ARAC_FAMILY_2"/>
    <property type="match status" value="1"/>
</dbReference>
<evidence type="ECO:0000256" key="2">
    <source>
        <dbReference type="ARBA" id="ARBA00023125"/>
    </source>
</evidence>
<gene>
    <name evidence="5" type="ORF">ACFSVM_15540</name>
</gene>
<keyword evidence="2" id="KW-0238">DNA-binding</keyword>
<dbReference type="Pfam" id="PF12833">
    <property type="entry name" value="HTH_18"/>
    <property type="match status" value="1"/>
</dbReference>
<dbReference type="Proteomes" id="UP001597540">
    <property type="component" value="Unassembled WGS sequence"/>
</dbReference>
<evidence type="ECO:0000313" key="6">
    <source>
        <dbReference type="Proteomes" id="UP001597540"/>
    </source>
</evidence>
<keyword evidence="6" id="KW-1185">Reference proteome</keyword>
<feature type="domain" description="HTH araC/xylS-type" evidence="4">
    <location>
        <begin position="170"/>
        <end position="268"/>
    </location>
</feature>
<accession>A0ABW5SQ18</accession>
<comment type="caution">
    <text evidence="5">The sequence shown here is derived from an EMBL/GenBank/DDBJ whole genome shotgun (WGS) entry which is preliminary data.</text>
</comment>
<dbReference type="PROSITE" id="PS00041">
    <property type="entry name" value="HTH_ARAC_FAMILY_1"/>
    <property type="match status" value="1"/>
</dbReference>
<evidence type="ECO:0000259" key="4">
    <source>
        <dbReference type="PROSITE" id="PS01124"/>
    </source>
</evidence>
<name>A0ABW5SQ18_9BACL</name>
<dbReference type="Gene3D" id="1.10.10.60">
    <property type="entry name" value="Homeodomain-like"/>
    <property type="match status" value="1"/>
</dbReference>
<dbReference type="InterPro" id="IPR009057">
    <property type="entry name" value="Homeodomain-like_sf"/>
</dbReference>